<dbReference type="OrthoDB" id="406163at2759"/>
<protein>
    <submittedName>
        <fullName evidence="1">GalP protein</fullName>
    </submittedName>
</protein>
<evidence type="ECO:0000313" key="1">
    <source>
        <dbReference type="EMBL" id="CAE7873451.1"/>
    </source>
</evidence>
<reference evidence="1" key="1">
    <citation type="submission" date="2021-02" db="EMBL/GenBank/DDBJ databases">
        <authorList>
            <person name="Dougan E. K."/>
            <person name="Rhodes N."/>
            <person name="Thang M."/>
            <person name="Chan C."/>
        </authorList>
    </citation>
    <scope>NUCLEOTIDE SEQUENCE</scope>
</reference>
<accession>A0A813AMA1</accession>
<proteinExistence type="predicted"/>
<dbReference type="Proteomes" id="UP000601435">
    <property type="component" value="Unassembled WGS sequence"/>
</dbReference>
<evidence type="ECO:0000313" key="2">
    <source>
        <dbReference type="Proteomes" id="UP000601435"/>
    </source>
</evidence>
<keyword evidence="2" id="KW-1185">Reference proteome</keyword>
<sequence>MTQARVSGIVHKAFSDLLAVAHLAPCGVRKWEAWHRNGIEVHLKMSRKALDVAELSRDGTWVEGSSLVTSGAGHLVEVWSFSQIWRLTPKTAVGRRWMGMPELQKEHGDLMRTLTNNCT</sequence>
<name>A0A813AMA1_9DINO</name>
<comment type="caution">
    <text evidence="1">The sequence shown here is derived from an EMBL/GenBank/DDBJ whole genome shotgun (WGS) entry which is preliminary data.</text>
</comment>
<organism evidence="1 2">
    <name type="scientific">Symbiodinium necroappetens</name>
    <dbReference type="NCBI Taxonomy" id="1628268"/>
    <lineage>
        <taxon>Eukaryota</taxon>
        <taxon>Sar</taxon>
        <taxon>Alveolata</taxon>
        <taxon>Dinophyceae</taxon>
        <taxon>Suessiales</taxon>
        <taxon>Symbiodiniaceae</taxon>
        <taxon>Symbiodinium</taxon>
    </lineage>
</organism>
<dbReference type="EMBL" id="CAJNJA010061331">
    <property type="protein sequence ID" value="CAE7873451.1"/>
    <property type="molecule type" value="Genomic_DNA"/>
</dbReference>
<dbReference type="AlphaFoldDB" id="A0A813AMA1"/>
<gene>
    <name evidence="1" type="primary">galP</name>
    <name evidence="1" type="ORF">SNEC2469_LOCUS28337</name>
</gene>